<keyword evidence="5" id="KW-0441">Lipid A biosynthesis</keyword>
<sequence>MSGGVLLIVLLGAFCHASWNAIVKGSGDKFFSAAGIALFACLFGLLAVPFLKQPAMVSWPYLVASAIIQTIYLSLVVAAYKAGDMSEAYPLMRGTPPLLVALVSGPLIGEVMSWSSWLGIILICSGILAMALDARRRNKGTSSRAAMIALINAMFIATYTLVDGVGVRLSDATGSYIMWTFILNAIPLTFWAMHREADRFVNFMRGHWRTMMIGGAGTLASYGLALWAMTMAPIAIVAAVRETSILFALLISGLILKERIGASRMVAAALIVCGAIVLRLS</sequence>
<dbReference type="EMBL" id="JBHSEL010000031">
    <property type="protein sequence ID" value="MFC4624178.1"/>
    <property type="molecule type" value="Genomic_DNA"/>
</dbReference>
<evidence type="ECO:0000256" key="4">
    <source>
        <dbReference type="ARBA" id="ARBA00022519"/>
    </source>
</evidence>
<proteinExistence type="predicted"/>
<dbReference type="Proteomes" id="UP001596042">
    <property type="component" value="Unassembled WGS sequence"/>
</dbReference>
<feature type="transmembrane region" description="Helical" evidence="11">
    <location>
        <begin position="58"/>
        <end position="80"/>
    </location>
</feature>
<keyword evidence="4" id="KW-0997">Cell inner membrane</keyword>
<protein>
    <submittedName>
        <fullName evidence="13">EamA family transporter</fullName>
    </submittedName>
</protein>
<feature type="transmembrane region" description="Helical" evidence="11">
    <location>
        <begin position="30"/>
        <end position="51"/>
    </location>
</feature>
<keyword evidence="3" id="KW-0444">Lipid biosynthesis</keyword>
<dbReference type="SUPFAM" id="SSF103481">
    <property type="entry name" value="Multidrug resistance efflux transporter EmrE"/>
    <property type="match status" value="2"/>
</dbReference>
<evidence type="ECO:0000256" key="6">
    <source>
        <dbReference type="ARBA" id="ARBA00022692"/>
    </source>
</evidence>
<keyword evidence="8 11" id="KW-1133">Transmembrane helix</keyword>
<feature type="domain" description="EamA" evidence="12">
    <location>
        <begin position="6"/>
        <end position="130"/>
    </location>
</feature>
<evidence type="ECO:0000259" key="12">
    <source>
        <dbReference type="Pfam" id="PF00892"/>
    </source>
</evidence>
<feature type="transmembrane region" description="Helical" evidence="11">
    <location>
        <begin position="144"/>
        <end position="162"/>
    </location>
</feature>
<dbReference type="InterPro" id="IPR037185">
    <property type="entry name" value="EmrE-like"/>
</dbReference>
<gene>
    <name evidence="13" type="ORF">ACFO1V_02875</name>
</gene>
<keyword evidence="10 11" id="KW-0472">Membrane</keyword>
<comment type="subcellular location">
    <subcellularLocation>
        <location evidence="1">Cell membrane</location>
        <topology evidence="1">Multi-pass membrane protein</topology>
    </subcellularLocation>
</comment>
<reference evidence="14" key="1">
    <citation type="journal article" date="2019" name="Int. J. Syst. Evol. Microbiol.">
        <title>The Global Catalogue of Microorganisms (GCM) 10K type strain sequencing project: providing services to taxonomists for standard genome sequencing and annotation.</title>
        <authorList>
            <consortium name="The Broad Institute Genomics Platform"/>
            <consortium name="The Broad Institute Genome Sequencing Center for Infectious Disease"/>
            <person name="Wu L."/>
            <person name="Ma J."/>
        </authorList>
    </citation>
    <scope>NUCLEOTIDE SEQUENCE [LARGE SCALE GENOMIC DNA]</scope>
    <source>
        <strain evidence="14">CGMCC 1.15731</strain>
    </source>
</reference>
<evidence type="ECO:0000256" key="10">
    <source>
        <dbReference type="ARBA" id="ARBA00023136"/>
    </source>
</evidence>
<accession>A0ABV9H2D9</accession>
<dbReference type="InterPro" id="IPR000390">
    <property type="entry name" value="Small_drug/metabolite_transptr"/>
</dbReference>
<keyword evidence="2" id="KW-1003">Cell membrane</keyword>
<keyword evidence="14" id="KW-1185">Reference proteome</keyword>
<feature type="transmembrane region" description="Helical" evidence="11">
    <location>
        <begin position="114"/>
        <end position="132"/>
    </location>
</feature>
<evidence type="ECO:0000256" key="1">
    <source>
        <dbReference type="ARBA" id="ARBA00004651"/>
    </source>
</evidence>
<dbReference type="RefSeq" id="WP_374832351.1">
    <property type="nucleotide sequence ID" value="NZ_JBHEEZ010000014.1"/>
</dbReference>
<name>A0ABV9H2D9_9HYPH</name>
<feature type="domain" description="EamA" evidence="12">
    <location>
        <begin position="145"/>
        <end position="278"/>
    </location>
</feature>
<evidence type="ECO:0000256" key="2">
    <source>
        <dbReference type="ARBA" id="ARBA00022475"/>
    </source>
</evidence>
<organism evidence="13 14">
    <name type="scientific">Daeguia caeni</name>
    <dbReference type="NCBI Taxonomy" id="439612"/>
    <lineage>
        <taxon>Bacteria</taxon>
        <taxon>Pseudomonadati</taxon>
        <taxon>Pseudomonadota</taxon>
        <taxon>Alphaproteobacteria</taxon>
        <taxon>Hyphomicrobiales</taxon>
        <taxon>Brucellaceae</taxon>
        <taxon>Daeguia</taxon>
    </lineage>
</organism>
<feature type="transmembrane region" description="Helical" evidence="11">
    <location>
        <begin position="174"/>
        <end position="194"/>
    </location>
</feature>
<feature type="transmembrane region" description="Helical" evidence="11">
    <location>
        <begin position="234"/>
        <end position="255"/>
    </location>
</feature>
<dbReference type="PANTHER" id="PTHR30561:SF9">
    <property type="entry name" value="4-AMINO-4-DEOXY-L-ARABINOSE-PHOSPHOUNDECAPRENOL FLIPPASE SUBUNIT ARNF-RELATED"/>
    <property type="match status" value="1"/>
</dbReference>
<keyword evidence="7" id="KW-0448">Lipopolysaccharide biosynthesis</keyword>
<dbReference type="PANTHER" id="PTHR30561">
    <property type="entry name" value="SMR FAMILY PROTON-DEPENDENT DRUG EFFLUX TRANSPORTER SUGE"/>
    <property type="match status" value="1"/>
</dbReference>
<feature type="transmembrane region" description="Helical" evidence="11">
    <location>
        <begin position="206"/>
        <end position="228"/>
    </location>
</feature>
<dbReference type="Gene3D" id="1.10.3730.20">
    <property type="match status" value="2"/>
</dbReference>
<keyword evidence="9" id="KW-0443">Lipid metabolism</keyword>
<evidence type="ECO:0000313" key="13">
    <source>
        <dbReference type="EMBL" id="MFC4624178.1"/>
    </source>
</evidence>
<evidence type="ECO:0000256" key="9">
    <source>
        <dbReference type="ARBA" id="ARBA00023098"/>
    </source>
</evidence>
<evidence type="ECO:0000256" key="11">
    <source>
        <dbReference type="SAM" id="Phobius"/>
    </source>
</evidence>
<comment type="caution">
    <text evidence="13">The sequence shown here is derived from an EMBL/GenBank/DDBJ whole genome shotgun (WGS) entry which is preliminary data.</text>
</comment>
<evidence type="ECO:0000256" key="8">
    <source>
        <dbReference type="ARBA" id="ARBA00022989"/>
    </source>
</evidence>
<evidence type="ECO:0000256" key="7">
    <source>
        <dbReference type="ARBA" id="ARBA00022985"/>
    </source>
</evidence>
<dbReference type="InterPro" id="IPR000620">
    <property type="entry name" value="EamA_dom"/>
</dbReference>
<keyword evidence="6 11" id="KW-0812">Transmembrane</keyword>
<evidence type="ECO:0000256" key="5">
    <source>
        <dbReference type="ARBA" id="ARBA00022556"/>
    </source>
</evidence>
<evidence type="ECO:0000256" key="3">
    <source>
        <dbReference type="ARBA" id="ARBA00022516"/>
    </source>
</evidence>
<evidence type="ECO:0000313" key="14">
    <source>
        <dbReference type="Proteomes" id="UP001596042"/>
    </source>
</evidence>
<dbReference type="Pfam" id="PF00892">
    <property type="entry name" value="EamA"/>
    <property type="match status" value="2"/>
</dbReference>